<evidence type="ECO:0000313" key="2">
    <source>
        <dbReference type="Proteomes" id="UP000054217"/>
    </source>
</evidence>
<reference evidence="1 2" key="1">
    <citation type="submission" date="2014-04" db="EMBL/GenBank/DDBJ databases">
        <authorList>
            <consortium name="DOE Joint Genome Institute"/>
            <person name="Kuo A."/>
            <person name="Kohler A."/>
            <person name="Costa M.D."/>
            <person name="Nagy L.G."/>
            <person name="Floudas D."/>
            <person name="Copeland A."/>
            <person name="Barry K.W."/>
            <person name="Cichocki N."/>
            <person name="Veneault-Fourrey C."/>
            <person name="LaButti K."/>
            <person name="Lindquist E.A."/>
            <person name="Lipzen A."/>
            <person name="Lundell T."/>
            <person name="Morin E."/>
            <person name="Murat C."/>
            <person name="Sun H."/>
            <person name="Tunlid A."/>
            <person name="Henrissat B."/>
            <person name="Grigoriev I.V."/>
            <person name="Hibbett D.S."/>
            <person name="Martin F."/>
            <person name="Nordberg H.P."/>
            <person name="Cantor M.N."/>
            <person name="Hua S.X."/>
        </authorList>
    </citation>
    <scope>NUCLEOTIDE SEQUENCE [LARGE SCALE GENOMIC DNA]</scope>
    <source>
        <strain evidence="1 2">Marx 270</strain>
    </source>
</reference>
<protein>
    <recommendedName>
        <fullName evidence="3">BTB domain-containing protein</fullName>
    </recommendedName>
</protein>
<organism evidence="1 2">
    <name type="scientific">Pisolithus tinctorius Marx 270</name>
    <dbReference type="NCBI Taxonomy" id="870435"/>
    <lineage>
        <taxon>Eukaryota</taxon>
        <taxon>Fungi</taxon>
        <taxon>Dikarya</taxon>
        <taxon>Basidiomycota</taxon>
        <taxon>Agaricomycotina</taxon>
        <taxon>Agaricomycetes</taxon>
        <taxon>Agaricomycetidae</taxon>
        <taxon>Boletales</taxon>
        <taxon>Sclerodermatineae</taxon>
        <taxon>Pisolithaceae</taxon>
        <taxon>Pisolithus</taxon>
    </lineage>
</organism>
<dbReference type="HOGENOM" id="CLU_047592_2_0_1"/>
<proteinExistence type="predicted"/>
<reference evidence="2" key="2">
    <citation type="submission" date="2015-01" db="EMBL/GenBank/DDBJ databases">
        <title>Evolutionary Origins and Diversification of the Mycorrhizal Mutualists.</title>
        <authorList>
            <consortium name="DOE Joint Genome Institute"/>
            <consortium name="Mycorrhizal Genomics Consortium"/>
            <person name="Kohler A."/>
            <person name="Kuo A."/>
            <person name="Nagy L.G."/>
            <person name="Floudas D."/>
            <person name="Copeland A."/>
            <person name="Barry K.W."/>
            <person name="Cichocki N."/>
            <person name="Veneault-Fourrey C."/>
            <person name="LaButti K."/>
            <person name="Lindquist E.A."/>
            <person name="Lipzen A."/>
            <person name="Lundell T."/>
            <person name="Morin E."/>
            <person name="Murat C."/>
            <person name="Riley R."/>
            <person name="Ohm R."/>
            <person name="Sun H."/>
            <person name="Tunlid A."/>
            <person name="Henrissat B."/>
            <person name="Grigoriev I.V."/>
            <person name="Hibbett D.S."/>
            <person name="Martin F."/>
        </authorList>
    </citation>
    <scope>NUCLEOTIDE SEQUENCE [LARGE SCALE GENOMIC DNA]</scope>
    <source>
        <strain evidence="2">Marx 270</strain>
    </source>
</reference>
<dbReference type="OrthoDB" id="2367075at2759"/>
<name>A0A0C3J535_PISTI</name>
<dbReference type="SUPFAM" id="SSF54695">
    <property type="entry name" value="POZ domain"/>
    <property type="match status" value="1"/>
</dbReference>
<evidence type="ECO:0008006" key="3">
    <source>
        <dbReference type="Google" id="ProtNLM"/>
    </source>
</evidence>
<dbReference type="Gene3D" id="3.30.710.10">
    <property type="entry name" value="Potassium Channel Kv1.1, Chain A"/>
    <property type="match status" value="1"/>
</dbReference>
<accession>A0A0C3J535</accession>
<dbReference type="EMBL" id="KN831972">
    <property type="protein sequence ID" value="KIO04193.1"/>
    <property type="molecule type" value="Genomic_DNA"/>
</dbReference>
<keyword evidence="2" id="KW-1185">Reference proteome</keyword>
<dbReference type="InterPro" id="IPR011333">
    <property type="entry name" value="SKP1/BTB/POZ_sf"/>
</dbReference>
<evidence type="ECO:0000313" key="1">
    <source>
        <dbReference type="EMBL" id="KIO04193.1"/>
    </source>
</evidence>
<dbReference type="InParanoid" id="A0A0C3J535"/>
<gene>
    <name evidence="1" type="ORF">M404DRAFT_143954</name>
</gene>
<dbReference type="AlphaFoldDB" id="A0A0C3J535"/>
<dbReference type="Proteomes" id="UP000054217">
    <property type="component" value="Unassembled WGS sequence"/>
</dbReference>
<sequence length="211" mass="24078">MASSTIFTLKYSKHPELYIDTVTFLAENCLFKIPRKPLEEESTVFRDMFLLPQSENEMMEGQDDAGPVVLHGVSKDDFECLLKVLLCRAFGPNLDLPLGLTRQWISVLKLSTMWEFTNLRMTAMCWLDNDATLDHVEKIVLAMQYGIKQWLLPSLFALAQRPDPISVEEGTRLGIETALKLASVREQLKLESVYGYDAKRGSELLQKVFEL</sequence>